<gene>
    <name evidence="1" type="ORF">LX12_004357</name>
</gene>
<accession>A0ABT1H7B7</accession>
<organism evidence="1 2">
    <name type="scientific">Williamsia serinedens</name>
    <dbReference type="NCBI Taxonomy" id="391736"/>
    <lineage>
        <taxon>Bacteria</taxon>
        <taxon>Bacillati</taxon>
        <taxon>Actinomycetota</taxon>
        <taxon>Actinomycetes</taxon>
        <taxon>Mycobacteriales</taxon>
        <taxon>Nocardiaceae</taxon>
        <taxon>Williamsia</taxon>
    </lineage>
</organism>
<protein>
    <submittedName>
        <fullName evidence="1">Uncharacterized protein</fullName>
    </submittedName>
</protein>
<dbReference type="EMBL" id="JAMTCG010000027">
    <property type="protein sequence ID" value="MCP2163142.1"/>
    <property type="molecule type" value="Genomic_DNA"/>
</dbReference>
<feature type="non-terminal residue" evidence="1">
    <location>
        <position position="52"/>
    </location>
</feature>
<keyword evidence="2" id="KW-1185">Reference proteome</keyword>
<reference evidence="1 2" key="1">
    <citation type="submission" date="2022-06" db="EMBL/GenBank/DDBJ databases">
        <title>Genomic Encyclopedia of Archaeal and Bacterial Type Strains, Phase II (KMG-II): from individual species to whole genera.</title>
        <authorList>
            <person name="Goeker M."/>
        </authorList>
    </citation>
    <scope>NUCLEOTIDE SEQUENCE [LARGE SCALE GENOMIC DNA]</scope>
    <source>
        <strain evidence="1 2">DSM 45037</strain>
    </source>
</reference>
<evidence type="ECO:0000313" key="1">
    <source>
        <dbReference type="EMBL" id="MCP2163142.1"/>
    </source>
</evidence>
<comment type="caution">
    <text evidence="1">The sequence shown here is derived from an EMBL/GenBank/DDBJ whole genome shotgun (WGS) entry which is preliminary data.</text>
</comment>
<sequence length="52" mass="5599">MSEAAWLLIAGCVLLAPAAIVLIVNVGVWLWGVLTDYEARAFLLVSLVWLSA</sequence>
<dbReference type="Proteomes" id="UP001205740">
    <property type="component" value="Unassembled WGS sequence"/>
</dbReference>
<proteinExistence type="predicted"/>
<name>A0ABT1H7B7_9NOCA</name>
<evidence type="ECO:0000313" key="2">
    <source>
        <dbReference type="Proteomes" id="UP001205740"/>
    </source>
</evidence>